<keyword evidence="1" id="KW-0732">Signal</keyword>
<organism evidence="2">
    <name type="scientific">Thermomicrobium roseum</name>
    <dbReference type="NCBI Taxonomy" id="500"/>
    <lineage>
        <taxon>Bacteria</taxon>
        <taxon>Pseudomonadati</taxon>
        <taxon>Thermomicrobiota</taxon>
        <taxon>Thermomicrobia</taxon>
        <taxon>Thermomicrobiales</taxon>
        <taxon>Thermomicrobiaceae</taxon>
        <taxon>Thermomicrobium</taxon>
    </lineage>
</organism>
<proteinExistence type="predicted"/>
<name>A0A7C1FU49_THERO</name>
<gene>
    <name evidence="2" type="ORF">ENP47_08515</name>
</gene>
<reference evidence="2" key="1">
    <citation type="journal article" date="2020" name="mSystems">
        <title>Genome- and Community-Level Interaction Insights into Carbon Utilization and Element Cycling Functions of Hydrothermarchaeota in Hydrothermal Sediment.</title>
        <authorList>
            <person name="Zhou Z."/>
            <person name="Liu Y."/>
            <person name="Xu W."/>
            <person name="Pan J."/>
            <person name="Luo Z.H."/>
            <person name="Li M."/>
        </authorList>
    </citation>
    <scope>NUCLEOTIDE SEQUENCE [LARGE SCALE GENOMIC DNA]</scope>
    <source>
        <strain evidence="2">SpSt-222</strain>
    </source>
</reference>
<comment type="caution">
    <text evidence="2">The sequence shown here is derived from an EMBL/GenBank/DDBJ whole genome shotgun (WGS) entry which is preliminary data.</text>
</comment>
<protein>
    <recommendedName>
        <fullName evidence="3">YtxH domain-containing protein</fullName>
    </recommendedName>
</protein>
<sequence length="88" mass="9647">MATAYRLLRFLASSALGIAAGAAVAAALSSERRRALEASLRERWHRAREAAESESARTEEELWARFRQLVGLPTADGLPHDFTAPPSR</sequence>
<feature type="chain" id="PRO_5035296925" description="YtxH domain-containing protein" evidence="1">
    <location>
        <begin position="26"/>
        <end position="88"/>
    </location>
</feature>
<dbReference type="EMBL" id="DSJL01000011">
    <property type="protein sequence ID" value="HEF65624.1"/>
    <property type="molecule type" value="Genomic_DNA"/>
</dbReference>
<accession>A0A7C1FU49</accession>
<dbReference type="AlphaFoldDB" id="A0A7C1FU49"/>
<evidence type="ECO:0000313" key="2">
    <source>
        <dbReference type="EMBL" id="HEF65624.1"/>
    </source>
</evidence>
<evidence type="ECO:0008006" key="3">
    <source>
        <dbReference type="Google" id="ProtNLM"/>
    </source>
</evidence>
<feature type="signal peptide" evidence="1">
    <location>
        <begin position="1"/>
        <end position="25"/>
    </location>
</feature>
<evidence type="ECO:0000256" key="1">
    <source>
        <dbReference type="SAM" id="SignalP"/>
    </source>
</evidence>